<feature type="non-terminal residue" evidence="11">
    <location>
        <position position="1"/>
    </location>
</feature>
<comment type="function">
    <text evidence="9">Ligand for members of the frizzled family of seven transmembrane receptors.</text>
</comment>
<dbReference type="SMART" id="SM00097">
    <property type="entry name" value="WNT1"/>
    <property type="match status" value="1"/>
</dbReference>
<dbReference type="PANTHER" id="PTHR12027">
    <property type="entry name" value="WNT RELATED"/>
    <property type="match status" value="1"/>
</dbReference>
<dbReference type="CDD" id="cd13113">
    <property type="entry name" value="Wnt"/>
    <property type="match status" value="1"/>
</dbReference>
<comment type="subcellular location">
    <subcellularLocation>
        <location evidence="1 9">Secreted</location>
        <location evidence="1 9">Extracellular space</location>
        <location evidence="1 9">Extracellular matrix</location>
    </subcellularLocation>
</comment>
<name>C6JWA8_OSCLO</name>
<keyword evidence="10" id="KW-0472">Membrane</keyword>
<evidence type="ECO:0000313" key="11">
    <source>
        <dbReference type="EMBL" id="ACS36175.1"/>
    </source>
</evidence>
<evidence type="ECO:0000256" key="6">
    <source>
        <dbReference type="ARBA" id="ARBA00022687"/>
    </source>
</evidence>
<evidence type="ECO:0000256" key="2">
    <source>
        <dbReference type="ARBA" id="ARBA00005683"/>
    </source>
</evidence>
<evidence type="ECO:0000256" key="10">
    <source>
        <dbReference type="SAM" id="Phobius"/>
    </source>
</evidence>
<evidence type="ECO:0000256" key="9">
    <source>
        <dbReference type="RuleBase" id="RU003500"/>
    </source>
</evidence>
<dbReference type="PANTHER" id="PTHR12027:SF91">
    <property type="entry name" value="PROTO-ONCOGENE WNT-1"/>
    <property type="match status" value="1"/>
</dbReference>
<dbReference type="GO" id="GO:0005125">
    <property type="term" value="F:cytokine activity"/>
    <property type="evidence" value="ECO:0007669"/>
    <property type="project" value="TreeGrafter"/>
</dbReference>
<dbReference type="AlphaFoldDB" id="C6JWA8"/>
<evidence type="ECO:0000256" key="7">
    <source>
        <dbReference type="ARBA" id="ARBA00023157"/>
    </source>
</evidence>
<evidence type="ECO:0000256" key="5">
    <source>
        <dbReference type="ARBA" id="ARBA00022530"/>
    </source>
</evidence>
<keyword evidence="10" id="KW-1133">Transmembrane helix</keyword>
<dbReference type="GO" id="GO:0005109">
    <property type="term" value="F:frizzled binding"/>
    <property type="evidence" value="ECO:0007669"/>
    <property type="project" value="TreeGrafter"/>
</dbReference>
<dbReference type="GO" id="GO:0045165">
    <property type="term" value="P:cell fate commitment"/>
    <property type="evidence" value="ECO:0007669"/>
    <property type="project" value="TreeGrafter"/>
</dbReference>
<dbReference type="InterPro" id="IPR005817">
    <property type="entry name" value="Wnt"/>
</dbReference>
<evidence type="ECO:0000256" key="1">
    <source>
        <dbReference type="ARBA" id="ARBA00004498"/>
    </source>
</evidence>
<accession>C6JWA8</accession>
<keyword evidence="6 9" id="KW-0879">Wnt signaling pathway</keyword>
<evidence type="ECO:0000256" key="8">
    <source>
        <dbReference type="ARBA" id="ARBA00023288"/>
    </source>
</evidence>
<keyword evidence="7" id="KW-1015">Disulfide bond</keyword>
<sequence>TRPNRRSSNSPLYLDLKMKQTCIVLILFCIAVQATWLDLGQRLIDEEIRLRGPDFDPDIVHIPEEDIKPTLDCYDVNMTTGQFQICEKSEKGLLVAIAQGINAAVYTCKRDFENRQWNCTDPFGNAFTAGSRQAAYVRSLVGVAVTYSITIACSYGSLPLTCGCLSRSKLPPFGNRTYEWGECSHDVSRAATLASNFIIAGEEGEDEETSADDRLNSLANVHNYEAGTKIATTAVKVVCRCLGGTLSCATKVCHRELRQFSHIGSTLVDKYNKAVQIKLSKNGERLKSADSTTGTFEDTDLVYANSASLCEPNSAFGYDGIHGRECISDDPSAPNYCPSFCCGYGYFSYIEEKKRSCRCKLKCCFELICDVCIVERTKYRCK</sequence>
<reference evidence="11" key="1">
    <citation type="journal article" date="2009" name="PLoS ONE">
        <title>WNT/beta-catenin signalling and epithelial patterning in the homoscleromorph sponge Oscarella.</title>
        <authorList>
            <person name="Lapebie P."/>
            <person name="Gazave E."/>
            <person name="Ereskovsky A."/>
            <person name="Derelle R."/>
            <person name="Bezac C."/>
            <person name="Renard E."/>
            <person name="Houliston E."/>
            <person name="Borchiellini C."/>
        </authorList>
    </citation>
    <scope>NUCLEOTIDE SEQUENCE</scope>
</reference>
<organism evidence="11">
    <name type="scientific">Oscarella lobularis</name>
    <name type="common">Bubble oscar sponge</name>
    <name type="synonym">Halisarca lobularis</name>
    <dbReference type="NCBI Taxonomy" id="121494"/>
    <lineage>
        <taxon>Eukaryota</taxon>
        <taxon>Metazoa</taxon>
        <taxon>Porifera</taxon>
        <taxon>Homoscleromorpha</taxon>
        <taxon>Homosclerophorida</taxon>
        <taxon>Oscarellidae</taxon>
        <taxon>Oscarella</taxon>
    </lineage>
</organism>
<feature type="transmembrane region" description="Helical" evidence="10">
    <location>
        <begin position="21"/>
        <end position="39"/>
    </location>
</feature>
<dbReference type="EMBL" id="GQ144647">
    <property type="protein sequence ID" value="ACS36175.1"/>
    <property type="molecule type" value="mRNA"/>
</dbReference>
<comment type="similarity">
    <text evidence="2 9">Belongs to the Wnt family.</text>
</comment>
<keyword evidence="3 9" id="KW-0217">Developmental protein</keyword>
<evidence type="ECO:0000256" key="3">
    <source>
        <dbReference type="ARBA" id="ARBA00022473"/>
    </source>
</evidence>
<keyword evidence="10" id="KW-0812">Transmembrane</keyword>
<keyword evidence="5" id="KW-0272">Extracellular matrix</keyword>
<dbReference type="InterPro" id="IPR043158">
    <property type="entry name" value="Wnt_C"/>
</dbReference>
<protein>
    <recommendedName>
        <fullName evidence="9">Protein Wnt</fullName>
    </recommendedName>
</protein>
<keyword evidence="4" id="KW-0964">Secreted</keyword>
<proteinExistence type="evidence at transcript level"/>
<evidence type="ECO:0000256" key="4">
    <source>
        <dbReference type="ARBA" id="ARBA00022525"/>
    </source>
</evidence>
<keyword evidence="8" id="KW-0449">Lipoprotein</keyword>
<dbReference type="Gene3D" id="3.30.2460.20">
    <property type="match status" value="1"/>
</dbReference>
<dbReference type="GO" id="GO:0005615">
    <property type="term" value="C:extracellular space"/>
    <property type="evidence" value="ECO:0007669"/>
    <property type="project" value="TreeGrafter"/>
</dbReference>
<dbReference type="GO" id="GO:0060070">
    <property type="term" value="P:canonical Wnt signaling pathway"/>
    <property type="evidence" value="ECO:0007669"/>
    <property type="project" value="TreeGrafter"/>
</dbReference>
<dbReference type="Pfam" id="PF00110">
    <property type="entry name" value="wnt"/>
    <property type="match status" value="1"/>
</dbReference>